<evidence type="ECO:0000256" key="2">
    <source>
        <dbReference type="ARBA" id="ARBA00022679"/>
    </source>
</evidence>
<feature type="domain" description="Polyketide synthase-like methyltransferase" evidence="4">
    <location>
        <begin position="40"/>
        <end position="279"/>
    </location>
</feature>
<dbReference type="Gene3D" id="3.40.50.150">
    <property type="entry name" value="Vaccinia Virus protein VP39"/>
    <property type="match status" value="1"/>
</dbReference>
<dbReference type="STRING" id="83656.B1H18_33620"/>
<evidence type="ECO:0000313" key="5">
    <source>
        <dbReference type="EMBL" id="OON71502.1"/>
    </source>
</evidence>
<dbReference type="InterPro" id="IPR050447">
    <property type="entry name" value="Erg6_SMT_methyltransf"/>
</dbReference>
<keyword evidence="1" id="KW-0489">Methyltransferase</keyword>
<name>A0A1V3ZZV1_9ACTN</name>
<dbReference type="InterPro" id="IPR013216">
    <property type="entry name" value="Methyltransf_11"/>
</dbReference>
<evidence type="ECO:0000256" key="3">
    <source>
        <dbReference type="ARBA" id="ARBA00022691"/>
    </source>
</evidence>
<proteinExistence type="predicted"/>
<dbReference type="Proteomes" id="UP000190539">
    <property type="component" value="Unassembled WGS sequence"/>
</dbReference>
<dbReference type="PANTHER" id="PTHR44068">
    <property type="entry name" value="ZGC:194242"/>
    <property type="match status" value="1"/>
</dbReference>
<dbReference type="CDD" id="cd02440">
    <property type="entry name" value="AdoMet_MTases"/>
    <property type="match status" value="1"/>
</dbReference>
<dbReference type="SUPFAM" id="SSF53335">
    <property type="entry name" value="S-adenosyl-L-methionine-dependent methyltransferases"/>
    <property type="match status" value="1"/>
</dbReference>
<keyword evidence="2" id="KW-0808">Transferase</keyword>
<dbReference type="InterPro" id="IPR029063">
    <property type="entry name" value="SAM-dependent_MTases_sf"/>
</dbReference>
<dbReference type="GO" id="GO:0032259">
    <property type="term" value="P:methylation"/>
    <property type="evidence" value="ECO:0007669"/>
    <property type="project" value="UniProtKB-KW"/>
</dbReference>
<dbReference type="EMBL" id="MVFC01000056">
    <property type="protein sequence ID" value="OON71502.1"/>
    <property type="molecule type" value="Genomic_DNA"/>
</dbReference>
<comment type="caution">
    <text evidence="5">The sequence shown here is derived from an EMBL/GenBank/DDBJ whole genome shotgun (WGS) entry which is preliminary data.</text>
</comment>
<evidence type="ECO:0000259" key="4">
    <source>
        <dbReference type="SMART" id="SM00828"/>
    </source>
</evidence>
<dbReference type="Pfam" id="PF08241">
    <property type="entry name" value="Methyltransf_11"/>
    <property type="match status" value="1"/>
</dbReference>
<dbReference type="SMART" id="SM00828">
    <property type="entry name" value="PKS_MT"/>
    <property type="match status" value="1"/>
</dbReference>
<gene>
    <name evidence="5" type="ORF">B1H18_33620</name>
</gene>
<dbReference type="InterPro" id="IPR020803">
    <property type="entry name" value="MeTfrase_dom"/>
</dbReference>
<evidence type="ECO:0000256" key="1">
    <source>
        <dbReference type="ARBA" id="ARBA00022603"/>
    </source>
</evidence>
<dbReference type="AlphaFoldDB" id="A0A1V3ZZV1"/>
<keyword evidence="6" id="KW-1185">Reference proteome</keyword>
<organism evidence="5 6">
    <name type="scientific">Streptomyces tsukubensis</name>
    <dbReference type="NCBI Taxonomy" id="83656"/>
    <lineage>
        <taxon>Bacteria</taxon>
        <taxon>Bacillati</taxon>
        <taxon>Actinomycetota</taxon>
        <taxon>Actinomycetes</taxon>
        <taxon>Kitasatosporales</taxon>
        <taxon>Streptomycetaceae</taxon>
        <taxon>Streptomyces</taxon>
    </lineage>
</organism>
<dbReference type="GO" id="GO:0008757">
    <property type="term" value="F:S-adenosylmethionine-dependent methyltransferase activity"/>
    <property type="evidence" value="ECO:0007669"/>
    <property type="project" value="InterPro"/>
</dbReference>
<sequence length="280" mass="29808">MLRGDHAVTAATVAEYYNQATELISADLGGSLHFGYWHGLPENSSMQDASRQMTELMISKLSVGPGQRVLDVGCGAGRPAADLSRATGASVVGVDISPRQIELATGLARTEGMEDKLSFQLADVMSLPFEADTLDAAWLFESMFHMPDQSRVLEEIARVLRPGGRVAIANLVQRVPLTEEQNAALEEYWKVGNVAALLPLEDYPKLLSDSGLVLTELADISEDTTGPTFEAIGRTHAARAVGHTESLAPGELASQMGAGMDQFIATPEIGFAIIVASKPG</sequence>
<protein>
    <recommendedName>
        <fullName evidence="4">Polyketide synthase-like methyltransferase domain-containing protein</fullName>
    </recommendedName>
</protein>
<keyword evidence="3" id="KW-0949">S-adenosyl-L-methionine</keyword>
<accession>A0A1V3ZZV1</accession>
<evidence type="ECO:0000313" key="6">
    <source>
        <dbReference type="Proteomes" id="UP000190539"/>
    </source>
</evidence>
<reference evidence="5 6" key="1">
    <citation type="submission" date="2017-02" db="EMBL/GenBank/DDBJ databases">
        <title>Draft Genome Sequence of Streptomyces tsukubaensis F601, a Producer of the immunosuppressant tacrolimus FK506.</title>
        <authorList>
            <person name="Zong G."/>
            <person name="Zhong C."/>
            <person name="Fu J."/>
            <person name="Qin R."/>
            <person name="Cao G."/>
        </authorList>
    </citation>
    <scope>NUCLEOTIDE SEQUENCE [LARGE SCALE GENOMIC DNA]</scope>
    <source>
        <strain evidence="5 6">F601</strain>
    </source>
</reference>
<dbReference type="PANTHER" id="PTHR44068:SF11">
    <property type="entry name" value="GERANYL DIPHOSPHATE 2-C-METHYLTRANSFERASE"/>
    <property type="match status" value="1"/>
</dbReference>